<evidence type="ECO:0000313" key="2">
    <source>
        <dbReference type="EMBL" id="TWU08697.1"/>
    </source>
</evidence>
<keyword evidence="1" id="KW-0175">Coiled coil</keyword>
<protein>
    <recommendedName>
        <fullName evidence="4">Hemerythrin-like domain-containing protein</fullName>
    </recommendedName>
</protein>
<evidence type="ECO:0000313" key="3">
    <source>
        <dbReference type="Proteomes" id="UP000320735"/>
    </source>
</evidence>
<dbReference type="Proteomes" id="UP000320735">
    <property type="component" value="Unassembled WGS sequence"/>
</dbReference>
<comment type="caution">
    <text evidence="2">The sequence shown here is derived from an EMBL/GenBank/DDBJ whole genome shotgun (WGS) entry which is preliminary data.</text>
</comment>
<keyword evidence="3" id="KW-1185">Reference proteome</keyword>
<dbReference type="AlphaFoldDB" id="A0A5C6BAF7"/>
<evidence type="ECO:0008006" key="4">
    <source>
        <dbReference type="Google" id="ProtNLM"/>
    </source>
</evidence>
<feature type="coiled-coil region" evidence="1">
    <location>
        <begin position="143"/>
        <end position="170"/>
    </location>
</feature>
<evidence type="ECO:0000256" key="1">
    <source>
        <dbReference type="SAM" id="Coils"/>
    </source>
</evidence>
<accession>A0A5C6BAF7</accession>
<name>A0A5C6BAF7_9PLAN</name>
<reference evidence="2 3" key="1">
    <citation type="submission" date="2019-02" db="EMBL/GenBank/DDBJ databases">
        <title>Deep-cultivation of Planctomycetes and their phenomic and genomic characterization uncovers novel biology.</title>
        <authorList>
            <person name="Wiegand S."/>
            <person name="Jogler M."/>
            <person name="Boedeker C."/>
            <person name="Pinto D."/>
            <person name="Vollmers J."/>
            <person name="Rivas-Marin E."/>
            <person name="Kohn T."/>
            <person name="Peeters S.H."/>
            <person name="Heuer A."/>
            <person name="Rast P."/>
            <person name="Oberbeckmann S."/>
            <person name="Bunk B."/>
            <person name="Jeske O."/>
            <person name="Meyerdierks A."/>
            <person name="Storesund J.E."/>
            <person name="Kallscheuer N."/>
            <person name="Luecker S."/>
            <person name="Lage O.M."/>
            <person name="Pohl T."/>
            <person name="Merkel B.J."/>
            <person name="Hornburger P."/>
            <person name="Mueller R.-W."/>
            <person name="Bruemmer F."/>
            <person name="Labrenz M."/>
            <person name="Spormann A.M."/>
            <person name="Op Den Camp H."/>
            <person name="Overmann J."/>
            <person name="Amann R."/>
            <person name="Jetten M.S.M."/>
            <person name="Mascher T."/>
            <person name="Medema M.H."/>
            <person name="Devos D.P."/>
            <person name="Kaster A.-K."/>
            <person name="Ovreas L."/>
            <person name="Rohde M."/>
            <person name="Galperin M.Y."/>
            <person name="Jogler C."/>
        </authorList>
    </citation>
    <scope>NUCLEOTIDE SEQUENCE [LARGE SCALE GENOMIC DNA]</scope>
    <source>
        <strain evidence="2 3">CA54</strain>
    </source>
</reference>
<proteinExistence type="predicted"/>
<gene>
    <name evidence="2" type="ORF">CA54_39330</name>
</gene>
<organism evidence="2 3">
    <name type="scientific">Symmachiella macrocystis</name>
    <dbReference type="NCBI Taxonomy" id="2527985"/>
    <lineage>
        <taxon>Bacteria</taxon>
        <taxon>Pseudomonadati</taxon>
        <taxon>Planctomycetota</taxon>
        <taxon>Planctomycetia</taxon>
        <taxon>Planctomycetales</taxon>
        <taxon>Planctomycetaceae</taxon>
        <taxon>Symmachiella</taxon>
    </lineage>
</organism>
<dbReference type="EMBL" id="SJPP01000002">
    <property type="protein sequence ID" value="TWU08697.1"/>
    <property type="molecule type" value="Genomic_DNA"/>
</dbReference>
<sequence>MPLAKFAMGSSCQLSLPVAYAVGWFNSLSDHDQVADRGKWSNGGQFMSHSFDHTKNRSNRENMALEYILLGDLRDLLEEPPNRDTRRWLLAVLNALLDTLPSDMNDDGSEYLGEVLEEFPNWSRQVDVLHEQREELFDELYLFRNQIEQRRDLDEIAERLRQELRQWMTMLTAHQRHETRIIQMAYTMEVGAGD</sequence>